<proteinExistence type="predicted"/>
<protein>
    <submittedName>
        <fullName evidence="1">Uncharacterized protein</fullName>
    </submittedName>
</protein>
<evidence type="ECO:0000313" key="2">
    <source>
        <dbReference type="Proteomes" id="UP000004367"/>
    </source>
</evidence>
<reference evidence="1 2" key="1">
    <citation type="submission" date="2012-02" db="EMBL/GenBank/DDBJ databases">
        <title>Whole genome shotgun sequence of Mobilicoccus pelagius NBRC 104925.</title>
        <authorList>
            <person name="Yoshida Y."/>
            <person name="Hosoyama A."/>
            <person name="Tsuchikane K."/>
            <person name="Katsumata H."/>
            <person name="Yamazaki S."/>
            <person name="Fujita N."/>
        </authorList>
    </citation>
    <scope>NUCLEOTIDE SEQUENCE [LARGE SCALE GENOMIC DNA]</scope>
    <source>
        <strain evidence="1 2">NBRC 104925</strain>
    </source>
</reference>
<dbReference type="AlphaFoldDB" id="H5UVI2"/>
<comment type="caution">
    <text evidence="1">The sequence shown here is derived from an EMBL/GenBank/DDBJ whole genome shotgun (WGS) entry which is preliminary data.</text>
</comment>
<sequence length="55" mass="5928">MFVLFVSVFSVAAGLSMMSNRSTAPDRVSASLNRAGRNLSSVEMGRQAHSIVPMR</sequence>
<evidence type="ECO:0000313" key="1">
    <source>
        <dbReference type="EMBL" id="GAB49740.1"/>
    </source>
</evidence>
<dbReference type="RefSeq" id="WP_009483583.1">
    <property type="nucleotide sequence ID" value="NZ_BAFE01000093.1"/>
</dbReference>
<keyword evidence="2" id="KW-1185">Reference proteome</keyword>
<name>H5UVI2_9MICO</name>
<gene>
    <name evidence="1" type="ORF">MOPEL_134_00240</name>
</gene>
<organism evidence="1 2">
    <name type="scientific">Mobilicoccus pelagius NBRC 104925</name>
    <dbReference type="NCBI Taxonomy" id="1089455"/>
    <lineage>
        <taxon>Bacteria</taxon>
        <taxon>Bacillati</taxon>
        <taxon>Actinomycetota</taxon>
        <taxon>Actinomycetes</taxon>
        <taxon>Micrococcales</taxon>
        <taxon>Dermatophilaceae</taxon>
        <taxon>Mobilicoccus</taxon>
    </lineage>
</organism>
<dbReference type="EMBL" id="BAFE01000093">
    <property type="protein sequence ID" value="GAB49740.1"/>
    <property type="molecule type" value="Genomic_DNA"/>
</dbReference>
<dbReference type="STRING" id="1089455.MOPEL_134_00240"/>
<accession>H5UVI2</accession>
<dbReference type="Proteomes" id="UP000004367">
    <property type="component" value="Unassembled WGS sequence"/>
</dbReference>